<dbReference type="STRING" id="43657.S4054249_19640"/>
<evidence type="ECO:0000256" key="16">
    <source>
        <dbReference type="ARBA" id="ARBA00023136"/>
    </source>
</evidence>
<evidence type="ECO:0000256" key="9">
    <source>
        <dbReference type="ARBA" id="ARBA00022692"/>
    </source>
</evidence>
<dbReference type="Gene3D" id="2.40.230.10">
    <property type="entry name" value="Phospholipase A1"/>
    <property type="match status" value="1"/>
</dbReference>
<dbReference type="PATRIC" id="fig|1365250.3.peg.3303"/>
<evidence type="ECO:0000256" key="17">
    <source>
        <dbReference type="ARBA" id="ARBA00023237"/>
    </source>
</evidence>
<comment type="function">
    <text evidence="20">Hydrolysis of phosphatidylcholine with phospholipase A2 (EC 3.1.1.4) and phospholipase A1 (EC 3.1.1.32) activities.</text>
</comment>
<evidence type="ECO:0000256" key="6">
    <source>
        <dbReference type="ARBA" id="ARBA00013278"/>
    </source>
</evidence>
<dbReference type="PANTHER" id="PTHR40457:SF1">
    <property type="entry name" value="PHOSPHOLIPASE A1"/>
    <property type="match status" value="1"/>
</dbReference>
<dbReference type="PRINTS" id="PR01486">
    <property type="entry name" value="PHPHLIPASEA1"/>
</dbReference>
<keyword evidence="11" id="KW-0732">Signal</keyword>
<feature type="binding site" description="in dimeric form" evidence="19">
    <location>
        <position position="205"/>
    </location>
    <ligand>
        <name>Ca(2+)</name>
        <dbReference type="ChEBI" id="CHEBI:29108"/>
        <label>1</label>
    </ligand>
</feature>
<evidence type="ECO:0000256" key="20">
    <source>
        <dbReference type="RuleBase" id="RU366027"/>
    </source>
</evidence>
<keyword evidence="16" id="KW-0472">Membrane</keyword>
<evidence type="ECO:0000313" key="22">
    <source>
        <dbReference type="Proteomes" id="UP000076643"/>
    </source>
</evidence>
<dbReference type="EC" id="3.1.1.4" evidence="6 20"/>
<keyword evidence="10 19" id="KW-0479">Metal-binding</keyword>
<evidence type="ECO:0000256" key="7">
    <source>
        <dbReference type="ARBA" id="ARBA00021726"/>
    </source>
</evidence>
<evidence type="ECO:0000256" key="12">
    <source>
        <dbReference type="ARBA" id="ARBA00022801"/>
    </source>
</evidence>
<name>A0A166W2J7_9GAMM</name>
<keyword evidence="17 20" id="KW-0998">Cell outer membrane</keyword>
<comment type="subcellular location">
    <subcellularLocation>
        <location evidence="20">Cell outer membrane</location>
        <topology evidence="20">Multi-pass membrane protein</topology>
    </subcellularLocation>
    <text evidence="20">One of the very few enzymes located there.</text>
</comment>
<accession>A0A166W2J7</accession>
<feature type="active site" description="Proton acceptor" evidence="18">
    <location>
        <position position="200"/>
    </location>
</feature>
<evidence type="ECO:0000256" key="4">
    <source>
        <dbReference type="ARBA" id="ARBA00011702"/>
    </source>
</evidence>
<dbReference type="AlphaFoldDB" id="A0A166W2J7"/>
<dbReference type="InterPro" id="IPR003187">
    <property type="entry name" value="PLipase_A1"/>
</dbReference>
<dbReference type="Proteomes" id="UP000076643">
    <property type="component" value="Unassembled WGS sequence"/>
</dbReference>
<evidence type="ECO:0000256" key="11">
    <source>
        <dbReference type="ARBA" id="ARBA00022729"/>
    </source>
</evidence>
<evidence type="ECO:0000256" key="19">
    <source>
        <dbReference type="PIRSR" id="PIRSR603187-2"/>
    </source>
</evidence>
<dbReference type="PANTHER" id="PTHR40457">
    <property type="entry name" value="PHOSPHOLIPASE A1"/>
    <property type="match status" value="1"/>
</dbReference>
<dbReference type="GO" id="GO:0009279">
    <property type="term" value="C:cell outer membrane"/>
    <property type="evidence" value="ECO:0007669"/>
    <property type="project" value="UniProtKB-SubCell"/>
</dbReference>
<keyword evidence="14 20" id="KW-0442">Lipid degradation</keyword>
<dbReference type="EMBL" id="AUYB01000112">
    <property type="protein sequence ID" value="KZN35338.1"/>
    <property type="molecule type" value="Genomic_DNA"/>
</dbReference>
<keyword evidence="12 20" id="KW-0378">Hydrolase</keyword>
<keyword evidence="8" id="KW-1134">Transmembrane beta strand</keyword>
<dbReference type="GO" id="GO:0005509">
    <property type="term" value="F:calcium ion binding"/>
    <property type="evidence" value="ECO:0007669"/>
    <property type="project" value="TreeGrafter"/>
</dbReference>
<dbReference type="EC" id="3.1.1.32" evidence="5 20"/>
<evidence type="ECO:0000256" key="14">
    <source>
        <dbReference type="ARBA" id="ARBA00022963"/>
    </source>
</evidence>
<evidence type="ECO:0000256" key="13">
    <source>
        <dbReference type="ARBA" id="ARBA00022837"/>
    </source>
</evidence>
<sequence length="339" mass="39350">MDFKQLFIAALALLPAQQAVAKKASSDEIEALNQCILSQAMSGDENRTMKEVRQYCEQQIGGLSQLDKRIARERVTEENRNVLTPHHRNYILPVSYIKNPNNRPFNRFMEKGDQEGEPLDNVEAKYQISLKLPLYHDFEDKDQAIYMGVTLQSYWQVYNKDISSPFRETNYEPEIFWINFLDDENVLWGDEMAFVLGISHQSNGRSQPNSRSWNRIYANFIWEYDGFVFSFKPWYRLPEDDKPEPNSAKGDDNPDIHKYMGYFELSGAYRFNNDHEVGMMLRNNVGGDNRGAVQLDWSFPITGRVRGYAQYFNGYGESLIDYDAHIQRLGIGIAITDLL</sequence>
<evidence type="ECO:0000256" key="18">
    <source>
        <dbReference type="PIRSR" id="PIRSR603187-1"/>
    </source>
</evidence>
<dbReference type="SUPFAM" id="SSF56931">
    <property type="entry name" value="Outer membrane phospholipase A (OMPLA)"/>
    <property type="match status" value="1"/>
</dbReference>
<comment type="similarity">
    <text evidence="3 20">Belongs to the phospholipase A1 family.</text>
</comment>
<evidence type="ECO:0000256" key="8">
    <source>
        <dbReference type="ARBA" id="ARBA00022452"/>
    </source>
</evidence>
<keyword evidence="13 19" id="KW-0106">Calcium</keyword>
<comment type="cofactor">
    <cofactor evidence="20">
        <name>Ca(2+)</name>
        <dbReference type="ChEBI" id="CHEBI:29108"/>
    </cofactor>
    <text evidence="20">Binds 1 Ca(2+) ion per monomer. In the dimeric form the Ca(2+) is bound by different amino acids with binding of each Ca(2+) shared with ligands coming from each monomer. The Ca(2+) ion may have a role in catalysis.</text>
</comment>
<evidence type="ECO:0000256" key="2">
    <source>
        <dbReference type="ARBA" id="ARBA00001604"/>
    </source>
</evidence>
<feature type="active site" description="Nucleophile" evidence="18">
    <location>
        <position position="202"/>
    </location>
</feature>
<comment type="catalytic activity">
    <reaction evidence="2 20">
        <text>a 1,2-diacyl-sn-glycero-3-phosphocholine + H2O = a 1-acyl-sn-glycero-3-phosphocholine + a fatty acid + H(+)</text>
        <dbReference type="Rhea" id="RHEA:15801"/>
        <dbReference type="ChEBI" id="CHEBI:15377"/>
        <dbReference type="ChEBI" id="CHEBI:15378"/>
        <dbReference type="ChEBI" id="CHEBI:28868"/>
        <dbReference type="ChEBI" id="CHEBI:57643"/>
        <dbReference type="ChEBI" id="CHEBI:58168"/>
        <dbReference type="EC" id="3.1.1.4"/>
    </reaction>
</comment>
<comment type="catalytic activity">
    <reaction evidence="1 20">
        <text>a 1,2-diacyl-sn-glycero-3-phosphocholine + H2O = a 2-acyl-sn-glycero-3-phosphocholine + a fatty acid + H(+)</text>
        <dbReference type="Rhea" id="RHEA:18689"/>
        <dbReference type="ChEBI" id="CHEBI:15377"/>
        <dbReference type="ChEBI" id="CHEBI:15378"/>
        <dbReference type="ChEBI" id="CHEBI:28868"/>
        <dbReference type="ChEBI" id="CHEBI:57643"/>
        <dbReference type="ChEBI" id="CHEBI:57875"/>
        <dbReference type="EC" id="3.1.1.32"/>
    </reaction>
</comment>
<comment type="caution">
    <text evidence="21">The sequence shown here is derived from an EMBL/GenBank/DDBJ whole genome shotgun (WGS) entry which is preliminary data.</text>
</comment>
<reference evidence="21 22" key="1">
    <citation type="submission" date="2013-07" db="EMBL/GenBank/DDBJ databases">
        <title>Comparative Genomic and Metabolomic Analysis of Twelve Strains of Pseudoalteromonas luteoviolacea.</title>
        <authorList>
            <person name="Vynne N.G."/>
            <person name="Mansson M."/>
            <person name="Gram L."/>
        </authorList>
    </citation>
    <scope>NUCLEOTIDE SEQUENCE [LARGE SCALE GENOMIC DNA]</scope>
    <source>
        <strain evidence="21 22">DSM 6061</strain>
    </source>
</reference>
<evidence type="ECO:0000256" key="15">
    <source>
        <dbReference type="ARBA" id="ARBA00023098"/>
    </source>
</evidence>
<evidence type="ECO:0000256" key="5">
    <source>
        <dbReference type="ARBA" id="ARBA00013179"/>
    </source>
</evidence>
<feature type="binding site" description="in dimeric form" evidence="19">
    <location>
        <position position="252"/>
    </location>
    <ligand>
        <name>Ca(2+)</name>
        <dbReference type="ChEBI" id="CHEBI:29108"/>
        <label>1</label>
    </ligand>
</feature>
<dbReference type="CDD" id="cd00541">
    <property type="entry name" value="OMPLA"/>
    <property type="match status" value="1"/>
</dbReference>
<evidence type="ECO:0000256" key="3">
    <source>
        <dbReference type="ARBA" id="ARBA00010525"/>
    </source>
</evidence>
<organism evidence="21 22">
    <name type="scientific">Pseudoalteromonas luteoviolacea DSM 6061</name>
    <dbReference type="NCBI Taxonomy" id="1365250"/>
    <lineage>
        <taxon>Bacteria</taxon>
        <taxon>Pseudomonadati</taxon>
        <taxon>Pseudomonadota</taxon>
        <taxon>Gammaproteobacteria</taxon>
        <taxon>Alteromonadales</taxon>
        <taxon>Pseudoalteromonadaceae</taxon>
        <taxon>Pseudoalteromonas</taxon>
    </lineage>
</organism>
<dbReference type="GO" id="GO:0016042">
    <property type="term" value="P:lipid catabolic process"/>
    <property type="evidence" value="ECO:0007669"/>
    <property type="project" value="UniProtKB-KW"/>
</dbReference>
<protein>
    <recommendedName>
        <fullName evidence="7 20">Phospholipase A1</fullName>
        <ecNumber evidence="5 20">3.1.1.32</ecNumber>
        <ecNumber evidence="6 20">3.1.1.4</ecNumber>
    </recommendedName>
    <alternativeName>
        <fullName evidence="20">Phosphatidylcholine 1-acylhydrolase</fullName>
    </alternativeName>
</protein>
<keyword evidence="15 20" id="KW-0443">Lipid metabolism</keyword>
<feature type="binding site" description="in dimeric form" evidence="19">
    <location>
        <position position="163"/>
    </location>
    <ligand>
        <name>Ca(2+)</name>
        <dbReference type="ChEBI" id="CHEBI:29108"/>
        <label>1</label>
    </ligand>
</feature>
<feature type="binding site" description="in dimeric form" evidence="19">
    <location>
        <position position="210"/>
    </location>
    <ligand>
        <name>Ca(2+)</name>
        <dbReference type="ChEBI" id="CHEBI:29108"/>
        <label>1</label>
    </ligand>
</feature>
<dbReference type="GO" id="GO:0004623">
    <property type="term" value="F:phospholipase A2 activity"/>
    <property type="evidence" value="ECO:0007669"/>
    <property type="project" value="UniProtKB-EC"/>
</dbReference>
<dbReference type="RefSeq" id="WP_063358460.1">
    <property type="nucleotide sequence ID" value="NZ_AQHB01000035.1"/>
</dbReference>
<dbReference type="Pfam" id="PF02253">
    <property type="entry name" value="PLA1"/>
    <property type="match status" value="1"/>
</dbReference>
<evidence type="ECO:0000256" key="1">
    <source>
        <dbReference type="ARBA" id="ARBA00000111"/>
    </source>
</evidence>
<gene>
    <name evidence="21" type="ORF">N475_18525</name>
</gene>
<dbReference type="GO" id="GO:0008970">
    <property type="term" value="F:phospholipase A1 activity"/>
    <property type="evidence" value="ECO:0007669"/>
    <property type="project" value="UniProtKB-EC"/>
</dbReference>
<dbReference type="InterPro" id="IPR036541">
    <property type="entry name" value="PLipase_A1_sf"/>
</dbReference>
<keyword evidence="22" id="KW-1185">Reference proteome</keyword>
<keyword evidence="9" id="KW-0812">Transmembrane</keyword>
<comment type="subunit">
    <text evidence="4 20">Homodimer; dimerization is reversible, and the dimeric form is the active one.</text>
</comment>
<evidence type="ECO:0000313" key="21">
    <source>
        <dbReference type="EMBL" id="KZN35338.1"/>
    </source>
</evidence>
<evidence type="ECO:0000256" key="10">
    <source>
        <dbReference type="ARBA" id="ARBA00022723"/>
    </source>
</evidence>
<proteinExistence type="inferred from homology"/>